<sequence>MGRNLARLRNLQPKPMLSQEFPYHALMYAEHSIFISLGGSHDQIISIHLFHAQKTIGDLPQKFAQRNYHCIKWH</sequence>
<name>A0ABR1E6P3_NECAM</name>
<evidence type="ECO:0000313" key="1">
    <source>
        <dbReference type="EMBL" id="KAK6758367.1"/>
    </source>
</evidence>
<accession>A0ABR1E6P3</accession>
<keyword evidence="2" id="KW-1185">Reference proteome</keyword>
<proteinExistence type="predicted"/>
<dbReference type="Proteomes" id="UP001303046">
    <property type="component" value="Unassembled WGS sequence"/>
</dbReference>
<evidence type="ECO:0000313" key="2">
    <source>
        <dbReference type="Proteomes" id="UP001303046"/>
    </source>
</evidence>
<protein>
    <submittedName>
        <fullName evidence="1">Uncharacterized protein</fullName>
    </submittedName>
</protein>
<gene>
    <name evidence="1" type="primary">Necator_chrV.g20696</name>
    <name evidence="1" type="ORF">RB195_015903</name>
</gene>
<dbReference type="EMBL" id="JAVFWL010000005">
    <property type="protein sequence ID" value="KAK6758367.1"/>
    <property type="molecule type" value="Genomic_DNA"/>
</dbReference>
<reference evidence="1 2" key="1">
    <citation type="submission" date="2023-08" db="EMBL/GenBank/DDBJ databases">
        <title>A Necator americanus chromosomal reference genome.</title>
        <authorList>
            <person name="Ilik V."/>
            <person name="Petrzelkova K.J."/>
            <person name="Pardy F."/>
            <person name="Fuh T."/>
            <person name="Niatou-Singa F.S."/>
            <person name="Gouil Q."/>
            <person name="Baker L."/>
            <person name="Ritchie M.E."/>
            <person name="Jex A.R."/>
            <person name="Gazzola D."/>
            <person name="Li H."/>
            <person name="Toshio Fujiwara R."/>
            <person name="Zhan B."/>
            <person name="Aroian R.V."/>
            <person name="Pafco B."/>
            <person name="Schwarz E.M."/>
        </authorList>
    </citation>
    <scope>NUCLEOTIDE SEQUENCE [LARGE SCALE GENOMIC DNA]</scope>
    <source>
        <strain evidence="1 2">Aroian</strain>
        <tissue evidence="1">Whole animal</tissue>
    </source>
</reference>
<organism evidence="1 2">
    <name type="scientific">Necator americanus</name>
    <name type="common">Human hookworm</name>
    <dbReference type="NCBI Taxonomy" id="51031"/>
    <lineage>
        <taxon>Eukaryota</taxon>
        <taxon>Metazoa</taxon>
        <taxon>Ecdysozoa</taxon>
        <taxon>Nematoda</taxon>
        <taxon>Chromadorea</taxon>
        <taxon>Rhabditida</taxon>
        <taxon>Rhabditina</taxon>
        <taxon>Rhabditomorpha</taxon>
        <taxon>Strongyloidea</taxon>
        <taxon>Ancylostomatidae</taxon>
        <taxon>Bunostominae</taxon>
        <taxon>Necator</taxon>
    </lineage>
</organism>
<comment type="caution">
    <text evidence="1">The sequence shown here is derived from an EMBL/GenBank/DDBJ whole genome shotgun (WGS) entry which is preliminary data.</text>
</comment>